<dbReference type="PANTHER" id="PTHR42663:SF6">
    <property type="entry name" value="HYDROLASE C777.06C-RELATED"/>
    <property type="match status" value="1"/>
</dbReference>
<dbReference type="GO" id="GO:0016787">
    <property type="term" value="F:hydrolase activity"/>
    <property type="evidence" value="ECO:0007669"/>
    <property type="project" value="UniProtKB-KW"/>
</dbReference>
<dbReference type="SUPFAM" id="SSF56281">
    <property type="entry name" value="Metallo-hydrolase/oxidoreductase"/>
    <property type="match status" value="1"/>
</dbReference>
<dbReference type="EMBL" id="JAVRIA010000006">
    <property type="protein sequence ID" value="MDT0559256.1"/>
    <property type="molecule type" value="Genomic_DNA"/>
</dbReference>
<dbReference type="Pfam" id="PF12706">
    <property type="entry name" value="Lactamase_B_2"/>
    <property type="match status" value="1"/>
</dbReference>
<dbReference type="EC" id="3.-.-.-" evidence="2"/>
<evidence type="ECO:0000313" key="2">
    <source>
        <dbReference type="EMBL" id="MDT0559256.1"/>
    </source>
</evidence>
<dbReference type="RefSeq" id="WP_311428019.1">
    <property type="nucleotide sequence ID" value="NZ_JAVRIA010000006.1"/>
</dbReference>
<dbReference type="PANTHER" id="PTHR42663">
    <property type="entry name" value="HYDROLASE C777.06C-RELATED-RELATED"/>
    <property type="match status" value="1"/>
</dbReference>
<dbReference type="Gene3D" id="3.60.15.10">
    <property type="entry name" value="Ribonuclease Z/Hydroxyacylglutathione hydrolase-like"/>
    <property type="match status" value="1"/>
</dbReference>
<dbReference type="InterPro" id="IPR001279">
    <property type="entry name" value="Metallo-B-lactamas"/>
</dbReference>
<accession>A0ABU2YMZ1</accession>
<reference evidence="2 3" key="1">
    <citation type="submission" date="2023-09" db="EMBL/GenBank/DDBJ databases">
        <authorList>
            <person name="Rey-Velasco X."/>
        </authorList>
    </citation>
    <scope>NUCLEOTIDE SEQUENCE [LARGE SCALE GENOMIC DNA]</scope>
    <source>
        <strain evidence="2 3">W332</strain>
    </source>
</reference>
<evidence type="ECO:0000259" key="1">
    <source>
        <dbReference type="Pfam" id="PF12706"/>
    </source>
</evidence>
<keyword evidence="2" id="KW-0378">Hydrolase</keyword>
<keyword evidence="3" id="KW-1185">Reference proteome</keyword>
<protein>
    <submittedName>
        <fullName evidence="2">MBL fold metallo-hydrolase</fullName>
        <ecNumber evidence="2">3.-.-.-</ecNumber>
    </submittedName>
</protein>
<evidence type="ECO:0000313" key="3">
    <source>
        <dbReference type="Proteomes" id="UP001259492"/>
    </source>
</evidence>
<organism evidence="2 3">
    <name type="scientific">Microcosmobacter mediterraneus</name>
    <dbReference type="NCBI Taxonomy" id="3075607"/>
    <lineage>
        <taxon>Bacteria</taxon>
        <taxon>Pseudomonadati</taxon>
        <taxon>Bacteroidota</taxon>
        <taxon>Flavobacteriia</taxon>
        <taxon>Flavobacteriales</taxon>
        <taxon>Flavobacteriaceae</taxon>
        <taxon>Microcosmobacter</taxon>
    </lineage>
</organism>
<proteinExistence type="predicted"/>
<feature type="domain" description="Metallo-beta-lactamase" evidence="1">
    <location>
        <begin position="86"/>
        <end position="271"/>
    </location>
</feature>
<name>A0ABU2YMZ1_9FLAO</name>
<gene>
    <name evidence="2" type="ORF">RM697_11380</name>
</gene>
<dbReference type="InterPro" id="IPR036866">
    <property type="entry name" value="RibonucZ/Hydroxyglut_hydro"/>
</dbReference>
<dbReference type="Proteomes" id="UP001259492">
    <property type="component" value="Unassembled WGS sequence"/>
</dbReference>
<comment type="caution">
    <text evidence="2">The sequence shown here is derived from an EMBL/GenBank/DDBJ whole genome shotgun (WGS) entry which is preliminary data.</text>
</comment>
<sequence>MRILQILGLIFCLLSCNSKQQLPKTISLDHKNQSNQYITVLGIAQDAGFPQINCDKMCCSSYYKGYETKKLVSCLGLVDLEAKKKYIFDATPDFTEQIQGLKVIHLDNGNVIDGVFLTHAHIGHYTGLMYLGFEALGGDNIPVYAMPRMKDYLETNGPWSQLVSFKNIDLKPLKNDSTIRLCSNLKVTPILVPHRDEFSETVGYKIEGPNKKALFIPDIDKWQKWDKNIIEEVKKVDYAFLDASFFRDGELERDMSKIPHPFTTETTSLFENESIETKSKIHFIHFNHTNPAIRDSHVLKDSIQALGFRFAKEGDNFKL</sequence>